<evidence type="ECO:0000313" key="2">
    <source>
        <dbReference type="EMBL" id="MFC3105561.1"/>
    </source>
</evidence>
<feature type="compositionally biased region" description="Basic and acidic residues" evidence="1">
    <location>
        <begin position="297"/>
        <end position="311"/>
    </location>
</feature>
<dbReference type="InterPro" id="IPR047610">
    <property type="entry name" value="ImuA_translesion"/>
</dbReference>
<gene>
    <name evidence="2" type="primary">imuA</name>
    <name evidence="2" type="ORF">ACFOSU_16945</name>
</gene>
<sequence length="311" mass="33757">MQNIQTSAPVIPRDHADLEAYWRRFGVHRASQKADLPAVRTGWPRLDRLLPGGGYPLGAVTELLISHAGVGELSLLLPALAARLEAQPQQQLAFISPPQHLNAPALAAAGIDCARTPVLRCADDSERLWCVEQMARSKAFCGFIVWSDTLDARALRRLQLAAEQANCPVFVYRPIRDAGERSPAALRLAITARRSGQTLEIIKCRGPAGARITGMNAGRDVAWLMHDSAPQASRASTIKQCRADNDTPTGPHPSRRDPVTTRPASGMDLSALLTVPDDMPRRGRRPGRALRPATGIDRARAVRQDSHGTGH</sequence>
<dbReference type="SUPFAM" id="SSF52540">
    <property type="entry name" value="P-loop containing nucleoside triphosphate hydrolases"/>
    <property type="match status" value="1"/>
</dbReference>
<reference evidence="3" key="1">
    <citation type="journal article" date="2019" name="Int. J. Syst. Evol. Microbiol.">
        <title>The Global Catalogue of Microorganisms (GCM) 10K type strain sequencing project: providing services to taxonomists for standard genome sequencing and annotation.</title>
        <authorList>
            <consortium name="The Broad Institute Genomics Platform"/>
            <consortium name="The Broad Institute Genome Sequencing Center for Infectious Disease"/>
            <person name="Wu L."/>
            <person name="Ma J."/>
        </authorList>
    </citation>
    <scope>NUCLEOTIDE SEQUENCE [LARGE SCALE GENOMIC DNA]</scope>
    <source>
        <strain evidence="3">KCTC 52640</strain>
    </source>
</reference>
<keyword evidence="3" id="KW-1185">Reference proteome</keyword>
<feature type="region of interest" description="Disordered" evidence="1">
    <location>
        <begin position="242"/>
        <end position="311"/>
    </location>
</feature>
<name>A0ABV7EUE6_9GAMM</name>
<dbReference type="NCBIfam" id="NF033429">
    <property type="entry name" value="ImuA_translesion"/>
    <property type="match status" value="1"/>
</dbReference>
<protein>
    <submittedName>
        <fullName evidence="2">Translesion DNA synthesis-associated protein ImuA</fullName>
    </submittedName>
</protein>
<accession>A0ABV7EUE6</accession>
<evidence type="ECO:0000313" key="3">
    <source>
        <dbReference type="Proteomes" id="UP001595462"/>
    </source>
</evidence>
<dbReference type="EMBL" id="JBHRSS010000008">
    <property type="protein sequence ID" value="MFC3105561.1"/>
    <property type="molecule type" value="Genomic_DNA"/>
</dbReference>
<comment type="caution">
    <text evidence="2">The sequence shown here is derived from an EMBL/GenBank/DDBJ whole genome shotgun (WGS) entry which is preliminary data.</text>
</comment>
<dbReference type="Gene3D" id="3.40.50.300">
    <property type="entry name" value="P-loop containing nucleotide triphosphate hydrolases"/>
    <property type="match status" value="1"/>
</dbReference>
<evidence type="ECO:0000256" key="1">
    <source>
        <dbReference type="SAM" id="MobiDB-lite"/>
    </source>
</evidence>
<organism evidence="2 3">
    <name type="scientific">Salinisphaera aquimarina</name>
    <dbReference type="NCBI Taxonomy" id="2094031"/>
    <lineage>
        <taxon>Bacteria</taxon>
        <taxon>Pseudomonadati</taxon>
        <taxon>Pseudomonadota</taxon>
        <taxon>Gammaproteobacteria</taxon>
        <taxon>Salinisphaerales</taxon>
        <taxon>Salinisphaeraceae</taxon>
        <taxon>Salinisphaera</taxon>
    </lineage>
</organism>
<proteinExistence type="predicted"/>
<dbReference type="RefSeq" id="WP_380691099.1">
    <property type="nucleotide sequence ID" value="NZ_JBHRSS010000008.1"/>
</dbReference>
<dbReference type="Proteomes" id="UP001595462">
    <property type="component" value="Unassembled WGS sequence"/>
</dbReference>
<dbReference type="InterPro" id="IPR027417">
    <property type="entry name" value="P-loop_NTPase"/>
</dbReference>